<name>A0AC61NBA9_9BACT</name>
<dbReference type="EMBL" id="CP081303">
    <property type="protein sequence ID" value="QZE12753.1"/>
    <property type="molecule type" value="Genomic_DNA"/>
</dbReference>
<evidence type="ECO:0000313" key="2">
    <source>
        <dbReference type="Proteomes" id="UP000826212"/>
    </source>
</evidence>
<reference evidence="1" key="1">
    <citation type="submission" date="2021-08" db="EMBL/GenBank/DDBJ databases">
        <title>Novel anaerobic bacterium isolated from sea squirt in East Sea, Republic of Korea.</title>
        <authorList>
            <person name="Nguyen T.H."/>
            <person name="Li Z."/>
            <person name="Lee Y.-J."/>
            <person name="Ko J."/>
            <person name="Kim S.-G."/>
        </authorList>
    </citation>
    <scope>NUCLEOTIDE SEQUENCE</scope>
    <source>
        <strain evidence="1">KCTC 25031</strain>
    </source>
</reference>
<proteinExistence type="predicted"/>
<dbReference type="Proteomes" id="UP000826212">
    <property type="component" value="Chromosome"/>
</dbReference>
<evidence type="ECO:0000313" key="1">
    <source>
        <dbReference type="EMBL" id="QZE12753.1"/>
    </source>
</evidence>
<keyword evidence="2" id="KW-1185">Reference proteome</keyword>
<sequence length="788" mass="89694">MPLNLKERICSVSPRQWIYTIAILIGVGTLSIILFIFSIYMGIFGPVPSYEELKEISNPIASEIYSADNQLIGRIYLQNRSNVEFDEISKHAIDALVATEDSRFYEHDGIDEKALLRVFVKTIILQQHAGGGSTLSQQIAKNVYGRENHWILSMPINKIKEAITAYRLEKTYNKHEILTLYLNTVPFGDNTYGIETAAQHFFTKHAKELSLNEAAVLIGMLKANTYYNPRLHPDHAYIRKNVVLHQMVKNNYLSQKKYETISEEKILLNLDNGPIITELSGYYKHEIRVQTIKYLASEIRADGRPFNIYTDGLKIYTTINSKMQKMAEESVLDHMSRVQKTFERHWKGRNPWGRDTTILGKALRRSVRYRSLKKNKVSNKEIQKIFRTPIPVQRFTYDGIKEVKISPLDSIKYSIQLLHPSFIAIDPQTSQIKAWVGGPNYKYYPYDHVKAKRQVGSTFKPFVYAAALEQGIDPGKYISNAQETYEKYKNWTPKNAENHYDGYYSMEGALAHSVNTVAVKIMMETGPENVVNLAQNMGIKEPLPKVPSLALGTADCSLLELTSAYTTFANGGMHSDPILISKIDDSEGNTIRTVDSEIPRRVLSSETANIMNHFLEAVVDSGTGRSLRSRYGLRIALAGKTGTTQNGADGWFMGYCPNLVTGAWVGANNPKIHFRTIRYGQGAYLALPIVGTFFKKLTTNSSTRRHYQRDFTPPSRDFMRENEKMSMFSEDGKKRESWLKFGLDLFKMKKDSVEKLEQRPEGSVKPQKKKKRKKKGLWGSIKGLFGKK</sequence>
<organism evidence="1 2">
    <name type="scientific">Halosquirtibacter laminarini</name>
    <dbReference type="NCBI Taxonomy" id="3374600"/>
    <lineage>
        <taxon>Bacteria</taxon>
        <taxon>Pseudomonadati</taxon>
        <taxon>Bacteroidota</taxon>
        <taxon>Bacteroidia</taxon>
        <taxon>Marinilabiliales</taxon>
        <taxon>Prolixibacteraceae</taxon>
        <taxon>Halosquirtibacter</taxon>
    </lineage>
</organism>
<gene>
    <name evidence="1" type="ORF">K4L44_09135</name>
</gene>
<accession>A0AC61NBA9</accession>
<protein>
    <submittedName>
        <fullName evidence="1">PBP1A family penicillin-binding protein</fullName>
    </submittedName>
</protein>